<sequence>MGTAALILGIVSFVGAFIPLFGYLAVLIALVGLVLGIVALFFAGRRRGPAIAGIILNAVGAVLAVVMSIVYTFVFFGALITSAIAAAEDADSRSPEVALVYEIDGTGSDVDVTYTTSVDGVQAVERETVRNLPFEAEFEVGVDGADRYASYTITAVNGADGGDVTCRITLDGALIAEDTASGAYATASCTGSVANTR</sequence>
<evidence type="ECO:0008006" key="4">
    <source>
        <dbReference type="Google" id="ProtNLM"/>
    </source>
</evidence>
<evidence type="ECO:0000313" key="3">
    <source>
        <dbReference type="Proteomes" id="UP001500929"/>
    </source>
</evidence>
<keyword evidence="1" id="KW-0472">Membrane</keyword>
<protein>
    <recommendedName>
        <fullName evidence="4">DUF4190 domain-containing protein</fullName>
    </recommendedName>
</protein>
<evidence type="ECO:0000313" key="2">
    <source>
        <dbReference type="EMBL" id="GAA2224664.1"/>
    </source>
</evidence>
<name>A0ABP5Q2X0_9MICO</name>
<dbReference type="InterPro" id="IPR038468">
    <property type="entry name" value="MmpS_C"/>
</dbReference>
<reference evidence="3" key="1">
    <citation type="journal article" date="2019" name="Int. J. Syst. Evol. Microbiol.">
        <title>The Global Catalogue of Microorganisms (GCM) 10K type strain sequencing project: providing services to taxonomists for standard genome sequencing and annotation.</title>
        <authorList>
            <consortium name="The Broad Institute Genomics Platform"/>
            <consortium name="The Broad Institute Genome Sequencing Center for Infectious Disease"/>
            <person name="Wu L."/>
            <person name="Ma J."/>
        </authorList>
    </citation>
    <scope>NUCLEOTIDE SEQUENCE [LARGE SCALE GENOMIC DNA]</scope>
    <source>
        <strain evidence="3">JCM 16117</strain>
    </source>
</reference>
<dbReference type="Gene3D" id="2.60.40.2880">
    <property type="entry name" value="MmpS1-5, C-terminal soluble domain"/>
    <property type="match status" value="1"/>
</dbReference>
<keyword evidence="3" id="KW-1185">Reference proteome</keyword>
<evidence type="ECO:0000256" key="1">
    <source>
        <dbReference type="SAM" id="Phobius"/>
    </source>
</evidence>
<keyword evidence="1" id="KW-0812">Transmembrane</keyword>
<dbReference type="EMBL" id="BAAAQY010000001">
    <property type="protein sequence ID" value="GAA2224664.1"/>
    <property type="molecule type" value="Genomic_DNA"/>
</dbReference>
<gene>
    <name evidence="2" type="ORF">GCM10009851_05190</name>
</gene>
<accession>A0ABP5Q2X0</accession>
<proteinExistence type="predicted"/>
<feature type="transmembrane region" description="Helical" evidence="1">
    <location>
        <begin position="20"/>
        <end position="42"/>
    </location>
</feature>
<dbReference type="Proteomes" id="UP001500929">
    <property type="component" value="Unassembled WGS sequence"/>
</dbReference>
<dbReference type="RefSeq" id="WP_259477548.1">
    <property type="nucleotide sequence ID" value="NZ_BAAAQY010000001.1"/>
</dbReference>
<feature type="transmembrane region" description="Helical" evidence="1">
    <location>
        <begin position="54"/>
        <end position="80"/>
    </location>
</feature>
<keyword evidence="1" id="KW-1133">Transmembrane helix</keyword>
<organism evidence="2 3">
    <name type="scientific">Herbiconiux moechotypicola</name>
    <dbReference type="NCBI Taxonomy" id="637393"/>
    <lineage>
        <taxon>Bacteria</taxon>
        <taxon>Bacillati</taxon>
        <taxon>Actinomycetota</taxon>
        <taxon>Actinomycetes</taxon>
        <taxon>Micrococcales</taxon>
        <taxon>Microbacteriaceae</taxon>
        <taxon>Herbiconiux</taxon>
    </lineage>
</organism>
<comment type="caution">
    <text evidence="2">The sequence shown here is derived from an EMBL/GenBank/DDBJ whole genome shotgun (WGS) entry which is preliminary data.</text>
</comment>